<dbReference type="EMBL" id="OUUZ01000011">
    <property type="protein sequence ID" value="SPQ23801.1"/>
    <property type="molecule type" value="Genomic_DNA"/>
</dbReference>
<sequence>MTAMQSLDPRPLEELTNEQAYLLHDLRKQGERARRLFQRYAAVEARLAAAVSPSETKKCKKEATLVRAKIAESTQQEQLIWLRLTEIHVELQNRDRWMQEPDTTATTTPPSAAATEYFSCGSRSASLLSPLSPCFTPGVVFAEDIWSRASGASSGGKKEAEEAAEAEVEAAEVEEVEEEAVEEKVEVEVEAGEAEVEAAEKVEEKAAEADGSLPPPGKEEEVGEGNAASRVDEGVVSREVVTELEGECSQRVERDPGGEEERGVSFDERPGRVNSDGAPRWDPELDADSENTQAWRERLRRVSLYLPLPLKARDKRLSVPYLKSMWSRSRRNSLQSMAG</sequence>
<feature type="compositionally biased region" description="Acidic residues" evidence="1">
    <location>
        <begin position="188"/>
        <end position="197"/>
    </location>
</feature>
<evidence type="ECO:0000256" key="1">
    <source>
        <dbReference type="SAM" id="MobiDB-lite"/>
    </source>
</evidence>
<dbReference type="AlphaFoldDB" id="A0A446BMQ5"/>
<feature type="compositionally biased region" description="Acidic residues" evidence="1">
    <location>
        <begin position="162"/>
        <end position="181"/>
    </location>
</feature>
<gene>
    <name evidence="2" type="ORF">TT172_LOCUS6220</name>
</gene>
<proteinExistence type="predicted"/>
<feature type="compositionally biased region" description="Basic and acidic residues" evidence="1">
    <location>
        <begin position="248"/>
        <end position="271"/>
    </location>
</feature>
<dbReference type="Proteomes" id="UP000289323">
    <property type="component" value="Unassembled WGS sequence"/>
</dbReference>
<evidence type="ECO:0000313" key="2">
    <source>
        <dbReference type="EMBL" id="SPQ23801.1"/>
    </source>
</evidence>
<feature type="region of interest" description="Disordered" evidence="1">
    <location>
        <begin position="150"/>
        <end position="289"/>
    </location>
</feature>
<evidence type="ECO:0000313" key="3">
    <source>
        <dbReference type="Proteomes" id="UP000289323"/>
    </source>
</evidence>
<feature type="compositionally biased region" description="Basic and acidic residues" evidence="1">
    <location>
        <begin position="198"/>
        <end position="208"/>
    </location>
</feature>
<reference evidence="2 3" key="1">
    <citation type="submission" date="2018-04" db="EMBL/GenBank/DDBJ databases">
        <authorList>
            <person name="Huttner S."/>
            <person name="Dainat J."/>
        </authorList>
    </citation>
    <scope>NUCLEOTIDE SEQUENCE [LARGE SCALE GENOMIC DNA]</scope>
</reference>
<protein>
    <submittedName>
        <fullName evidence="2">Ec2754d5-4274-46b7-bc51-dc67b4e98e60</fullName>
    </submittedName>
</protein>
<accession>A0A446BMQ5</accession>
<organism evidence="2 3">
    <name type="scientific">Thermothielavioides terrestris</name>
    <dbReference type="NCBI Taxonomy" id="2587410"/>
    <lineage>
        <taxon>Eukaryota</taxon>
        <taxon>Fungi</taxon>
        <taxon>Dikarya</taxon>
        <taxon>Ascomycota</taxon>
        <taxon>Pezizomycotina</taxon>
        <taxon>Sordariomycetes</taxon>
        <taxon>Sordariomycetidae</taxon>
        <taxon>Sordariales</taxon>
        <taxon>Chaetomiaceae</taxon>
        <taxon>Thermothielavioides</taxon>
    </lineage>
</organism>
<name>A0A446BMQ5_9PEZI</name>